<evidence type="ECO:0000313" key="5">
    <source>
        <dbReference type="Proteomes" id="UP000664545"/>
    </source>
</evidence>
<dbReference type="AlphaFoldDB" id="A0A939DB62"/>
<keyword evidence="2" id="KW-0812">Transmembrane</keyword>
<evidence type="ECO:0000256" key="2">
    <source>
        <dbReference type="SAM" id="Phobius"/>
    </source>
</evidence>
<accession>A0A939DB62</accession>
<feature type="transmembrane region" description="Helical" evidence="2">
    <location>
        <begin position="132"/>
        <end position="153"/>
    </location>
</feature>
<dbReference type="PANTHER" id="PTHR43156">
    <property type="entry name" value="STAGE II SPORULATION PROTEIN E-RELATED"/>
    <property type="match status" value="1"/>
</dbReference>
<feature type="transmembrane region" description="Helical" evidence="2">
    <location>
        <begin position="232"/>
        <end position="257"/>
    </location>
</feature>
<keyword evidence="5" id="KW-1185">Reference proteome</keyword>
<feature type="transmembrane region" description="Helical" evidence="2">
    <location>
        <begin position="174"/>
        <end position="193"/>
    </location>
</feature>
<evidence type="ECO:0000256" key="1">
    <source>
        <dbReference type="ARBA" id="ARBA00022801"/>
    </source>
</evidence>
<gene>
    <name evidence="4" type="ORF">JYB65_13530</name>
</gene>
<dbReference type="Pfam" id="PF07228">
    <property type="entry name" value="SpoIIE"/>
    <property type="match status" value="1"/>
</dbReference>
<evidence type="ECO:0000313" key="4">
    <source>
        <dbReference type="EMBL" id="MBN7774382.1"/>
    </source>
</evidence>
<dbReference type="Proteomes" id="UP000664545">
    <property type="component" value="Unassembled WGS sequence"/>
</dbReference>
<keyword evidence="2" id="KW-1133">Transmembrane helix</keyword>
<feature type="transmembrane region" description="Helical" evidence="2">
    <location>
        <begin position="99"/>
        <end position="120"/>
    </location>
</feature>
<evidence type="ECO:0000259" key="3">
    <source>
        <dbReference type="SMART" id="SM00331"/>
    </source>
</evidence>
<reference evidence="4" key="1">
    <citation type="submission" date="2021-02" db="EMBL/GenBank/DDBJ databases">
        <title>Abyssanaerobacter marinus gen.nov., sp., nov, anaerobic bacterium isolated from the Onnuri vent field of Indian Ocean and suggestion of Mogibacteriaceae fam. nov., and proposal of reclassification of ambiguous this family's genus member.</title>
        <authorList>
            <person name="Kim Y.J."/>
            <person name="Yang J.-A."/>
        </authorList>
    </citation>
    <scope>NUCLEOTIDE SEQUENCE</scope>
    <source>
        <strain evidence="4">DSM 2634</strain>
    </source>
</reference>
<comment type="caution">
    <text evidence="4">The sequence shown here is derived from an EMBL/GenBank/DDBJ whole genome shotgun (WGS) entry which is preliminary data.</text>
</comment>
<dbReference type="SMART" id="SM00331">
    <property type="entry name" value="PP2C_SIG"/>
    <property type="match status" value="1"/>
</dbReference>
<name>A0A939DB62_CLOAM</name>
<feature type="transmembrane region" description="Helical" evidence="2">
    <location>
        <begin position="53"/>
        <end position="69"/>
    </location>
</feature>
<proteinExistence type="predicted"/>
<dbReference type="InterPro" id="IPR036457">
    <property type="entry name" value="PPM-type-like_dom_sf"/>
</dbReference>
<dbReference type="RefSeq" id="WP_206583225.1">
    <property type="nucleotide sequence ID" value="NZ_JAFJZZ010000009.1"/>
</dbReference>
<feature type="transmembrane region" description="Helical" evidence="2">
    <location>
        <begin position="199"/>
        <end position="225"/>
    </location>
</feature>
<dbReference type="InterPro" id="IPR052016">
    <property type="entry name" value="Bact_Sigma-Reg"/>
</dbReference>
<organism evidence="4 5">
    <name type="scientific">Clostridium aminobutyricum</name>
    <dbReference type="NCBI Taxonomy" id="33953"/>
    <lineage>
        <taxon>Bacteria</taxon>
        <taxon>Bacillati</taxon>
        <taxon>Bacillota</taxon>
        <taxon>Clostridia</taxon>
        <taxon>Eubacteriales</taxon>
        <taxon>Clostridiaceae</taxon>
        <taxon>Clostridium</taxon>
    </lineage>
</organism>
<sequence>MEAISQREKDSVSLAQIAGMVALSFLICRVVVLNTVFPCGVALITVLMYRSKLNIYLLLPMFLGLITYLNSNYLFYGDMAAFIITGIVFSMMNSKKTELSVRSCMALLIVNACNAIYYIAAKMFYRLDIVTMIIESLLILILIYIINNFLDFMKAASYGDYKRKIRSEMGAEKAIASISTIFVLMICGTGLWSVNTGAFSLPIIGGLLITLIFGYCLGISGGLIAGAATSMCVILCTSYPPAVTLVFLAGGFAAGIFTDDHRIVAAVCFSGSCLALGMITLYPELFVPPYEPLLASAVMVLIPKRFVLALRKVFSKVKRDHAYYEMETKAQVLNVLDEQLRTFERLSNLYGNARNNRNIIAYQFNGMAQVTEKLKQEIKEIKHPAVWAEAKPKFDVRVAHSAYGRSGGVSGDSFQYKEISESEYAILLSDGMGKGSAAAGESGLAVTTLMDLISAGFDVKLALKTVNNILLLQDESEIFSTVDLAMIDKIGGKLRLFKIGAAATFIKRGDKVAAVKMAALPLGIVDGLHIDFINVRLRPGDQIIMVSDGICDANREDLEMTWIQEAIRVIKSKDPQTISDLIVNKAVESYGIREKDDMTVITAVIQ</sequence>
<dbReference type="Gene3D" id="3.60.40.10">
    <property type="entry name" value="PPM-type phosphatase domain"/>
    <property type="match status" value="1"/>
</dbReference>
<feature type="domain" description="PPM-type phosphatase" evidence="3">
    <location>
        <begin position="394"/>
        <end position="605"/>
    </location>
</feature>
<dbReference type="SUPFAM" id="SSF81606">
    <property type="entry name" value="PP2C-like"/>
    <property type="match status" value="1"/>
</dbReference>
<protein>
    <submittedName>
        <fullName evidence="4">SpoIIE family protein phosphatase</fullName>
    </submittedName>
</protein>
<dbReference type="PANTHER" id="PTHR43156:SF2">
    <property type="entry name" value="STAGE II SPORULATION PROTEIN E"/>
    <property type="match status" value="1"/>
</dbReference>
<dbReference type="GO" id="GO:0016791">
    <property type="term" value="F:phosphatase activity"/>
    <property type="evidence" value="ECO:0007669"/>
    <property type="project" value="TreeGrafter"/>
</dbReference>
<feature type="transmembrane region" description="Helical" evidence="2">
    <location>
        <begin position="20"/>
        <end position="46"/>
    </location>
</feature>
<keyword evidence="2" id="KW-0472">Membrane</keyword>
<keyword evidence="1" id="KW-0378">Hydrolase</keyword>
<dbReference type="EMBL" id="JAFJZZ010000009">
    <property type="protein sequence ID" value="MBN7774382.1"/>
    <property type="molecule type" value="Genomic_DNA"/>
</dbReference>
<dbReference type="InterPro" id="IPR001932">
    <property type="entry name" value="PPM-type_phosphatase-like_dom"/>
</dbReference>